<protein>
    <submittedName>
        <fullName evidence="2">Uncharacterized protein</fullName>
    </submittedName>
</protein>
<feature type="compositionally biased region" description="Low complexity" evidence="1">
    <location>
        <begin position="176"/>
        <end position="185"/>
    </location>
</feature>
<comment type="caution">
    <text evidence="2">The sequence shown here is derived from an EMBL/GenBank/DDBJ whole genome shotgun (WGS) entry which is preliminary data.</text>
</comment>
<evidence type="ECO:0000256" key="1">
    <source>
        <dbReference type="SAM" id="MobiDB-lite"/>
    </source>
</evidence>
<reference evidence="2 3" key="1">
    <citation type="submission" date="2019-04" db="EMBL/GenBank/DDBJ databases">
        <title>A novel phosphate-accumulating bacterium identified in bioreactor for phosphate removal from wastewater.</title>
        <authorList>
            <person name="Kotlyarov R.Y."/>
            <person name="Beletsky A.V."/>
            <person name="Kallistova A.Y."/>
            <person name="Dorofeev A.G."/>
            <person name="Nikolaev Y.Y."/>
            <person name="Pimenov N.V."/>
            <person name="Ravin N.V."/>
            <person name="Mardanov A.V."/>
        </authorList>
    </citation>
    <scope>NUCLEOTIDE SEQUENCE [LARGE SCALE GENOMIC DNA]</scope>
    <source>
        <strain evidence="2 3">Bin19</strain>
    </source>
</reference>
<keyword evidence="3" id="KW-1185">Reference proteome</keyword>
<dbReference type="EMBL" id="SWAD01000067">
    <property type="protein sequence ID" value="TMQ75982.1"/>
    <property type="molecule type" value="Genomic_DNA"/>
</dbReference>
<dbReference type="Proteomes" id="UP000306324">
    <property type="component" value="Unassembled WGS sequence"/>
</dbReference>
<proteinExistence type="predicted"/>
<organism evidence="2 3">
    <name type="scientific">Candidatus Accumulibacter phosphatis</name>
    <dbReference type="NCBI Taxonomy" id="327160"/>
    <lineage>
        <taxon>Bacteria</taxon>
        <taxon>Pseudomonadati</taxon>
        <taxon>Pseudomonadota</taxon>
        <taxon>Betaproteobacteria</taxon>
        <taxon>Candidatus Accumulibacter</taxon>
    </lineage>
</organism>
<evidence type="ECO:0000313" key="2">
    <source>
        <dbReference type="EMBL" id="TMQ75982.1"/>
    </source>
</evidence>
<sequence>MKSNLAADVSPDKRQPELPFLDPAEATKLWEYAVLLVSHADDPIPAIGQLSRDRADSENGYDELKNQGGWGGYATQDLARCKLSARAVALIYNGWRGDVRLAHPKTRLKAITRRPMWLAGVGRLTTHAGQSRLLITLFHAAVDPIRAMIVNVRKGLDHVLASAPQLPKASRRPALSATSSTKSSTPGQKPCFLPLSLSRGPLLHW</sequence>
<name>A0A5S4EKU5_9PROT</name>
<accession>A0A5S4EKU5</accession>
<dbReference type="AlphaFoldDB" id="A0A5S4EKU5"/>
<dbReference type="RefSeq" id="WP_246148802.1">
    <property type="nucleotide sequence ID" value="NZ_SWAD01000067.1"/>
</dbReference>
<feature type="region of interest" description="Disordered" evidence="1">
    <location>
        <begin position="170"/>
        <end position="192"/>
    </location>
</feature>
<gene>
    <name evidence="2" type="ORF">ACCUM_0204</name>
</gene>
<evidence type="ECO:0000313" key="3">
    <source>
        <dbReference type="Proteomes" id="UP000306324"/>
    </source>
</evidence>